<dbReference type="PANTHER" id="PTHR30032">
    <property type="entry name" value="N-ACETYLMURAMOYL-L-ALANINE AMIDASE-RELATED"/>
    <property type="match status" value="1"/>
</dbReference>
<evidence type="ECO:0000313" key="3">
    <source>
        <dbReference type="Proteomes" id="UP000549913"/>
    </source>
</evidence>
<dbReference type="RefSeq" id="WP_179547112.1">
    <property type="nucleotide sequence ID" value="NZ_BSEW01000001.1"/>
</dbReference>
<dbReference type="Pfam" id="PF04122">
    <property type="entry name" value="CW_binding_2"/>
    <property type="match status" value="3"/>
</dbReference>
<dbReference type="Gene3D" id="3.40.50.12090">
    <property type="match status" value="1"/>
</dbReference>
<accession>A0A852S9F2</accession>
<reference evidence="2 3" key="1">
    <citation type="submission" date="2020-07" db="EMBL/GenBank/DDBJ databases">
        <title>Sequencing the genomes of 1000 actinobacteria strains.</title>
        <authorList>
            <person name="Klenk H.-P."/>
        </authorList>
    </citation>
    <scope>NUCLEOTIDE SEQUENCE [LARGE SCALE GENOMIC DNA]</scope>
    <source>
        <strain evidence="2 3">DSM 26474</strain>
    </source>
</reference>
<feature type="signal peptide" evidence="1">
    <location>
        <begin position="1"/>
        <end position="24"/>
    </location>
</feature>
<gene>
    <name evidence="2" type="ORF">BJ984_001016</name>
</gene>
<dbReference type="EMBL" id="JACCBM010000001">
    <property type="protein sequence ID" value="NYD69858.1"/>
    <property type="molecule type" value="Genomic_DNA"/>
</dbReference>
<keyword evidence="1" id="KW-0732">Signal</keyword>
<protein>
    <submittedName>
        <fullName evidence="2">Putative cell wall-binding protein</fullName>
    </submittedName>
</protein>
<evidence type="ECO:0000313" key="2">
    <source>
        <dbReference type="EMBL" id="NYD69858.1"/>
    </source>
</evidence>
<dbReference type="InterPro" id="IPR007253">
    <property type="entry name" value="Cell_wall-bd_2"/>
</dbReference>
<dbReference type="PANTHER" id="PTHR30032:SF4">
    <property type="entry name" value="AMIDASE ENHANCER"/>
    <property type="match status" value="1"/>
</dbReference>
<organism evidence="2 3">
    <name type="scientific">Herbiconiux flava</name>
    <dbReference type="NCBI Taxonomy" id="881268"/>
    <lineage>
        <taxon>Bacteria</taxon>
        <taxon>Bacillati</taxon>
        <taxon>Actinomycetota</taxon>
        <taxon>Actinomycetes</taxon>
        <taxon>Micrococcales</taxon>
        <taxon>Microbacteriaceae</taxon>
        <taxon>Herbiconiux</taxon>
    </lineage>
</organism>
<dbReference type="GO" id="GO:0030288">
    <property type="term" value="C:outer membrane-bounded periplasmic space"/>
    <property type="evidence" value="ECO:0007669"/>
    <property type="project" value="TreeGrafter"/>
</dbReference>
<dbReference type="Proteomes" id="UP000549913">
    <property type="component" value="Unassembled WGS sequence"/>
</dbReference>
<dbReference type="InterPro" id="IPR051922">
    <property type="entry name" value="Bact_Sporulation_Assoc"/>
</dbReference>
<name>A0A852S9F2_9MICO</name>
<keyword evidence="3" id="KW-1185">Reference proteome</keyword>
<proteinExistence type="predicted"/>
<feature type="chain" id="PRO_5039085232" evidence="1">
    <location>
        <begin position="25"/>
        <end position="652"/>
    </location>
</feature>
<sequence>MSGLAVSAALALAAPLGAAAAAPAALPAPAVGSSVADAPTPTVDRFGGADRTATAVAISKQAYPGTAPVVYVVTGTGYADALSAGPAAAVQGGPLLLTAGATLPQSVADEITRLHPERIVVVGGPAAVGRAVISALTPLAAEVERVAGDTRFATSRAVADYAFGEGAAEAYVATGRDFPDALTAGAAAGFHDAPVLLVDGLASVLDAPTRDLVTRLGVDGFVVAGGPASVTPALEEDLEAIAPTTRLGGADRFETSTAVNLDGFAAAERAFLVTGTDFPDALAGSAVAGSVGAPLYAVRPDCVPESTLAALRQQGVTRVTLLGGPNALGVGVEALAGCGAEPQQAPVRVPVACDAVLPEGTAEALGGSALDPVALAGNHPLDFADARAGALTCSFSGPDVPAGSYRAGAYLTIVPDVTDEDYEWTANGETFGGSPAIPGGGPESKEFCTVGGTFPICGLVDHVAGYGVRLSVSPASGAITPELVAAARSAFARATAAVAAGGEPGPLWHPAGADLAGASSCDELIPLDRLAGIVGDATVNVYRSYEGEYALASFRSNRQVGGFGCGWAGDVAPILSAAVLPGGAGYFPESTPVGGGTWAPATGYPGEAYVSSSGDQVAVLLDNAWFSLRVTPGQEALLPQFAAAVVDTVTAD</sequence>
<comment type="caution">
    <text evidence="2">The sequence shown here is derived from an EMBL/GenBank/DDBJ whole genome shotgun (WGS) entry which is preliminary data.</text>
</comment>
<dbReference type="AlphaFoldDB" id="A0A852S9F2"/>
<evidence type="ECO:0000256" key="1">
    <source>
        <dbReference type="SAM" id="SignalP"/>
    </source>
</evidence>